<dbReference type="GO" id="GO:0005615">
    <property type="term" value="C:extracellular space"/>
    <property type="evidence" value="ECO:0007669"/>
    <property type="project" value="TreeGrafter"/>
</dbReference>
<evidence type="ECO:0000256" key="7">
    <source>
        <dbReference type="PROSITE-ProRule" id="PRU01379"/>
    </source>
</evidence>
<dbReference type="PANTHER" id="PTHR11705">
    <property type="entry name" value="PROTEASE FAMILY M14 CARBOXYPEPTIDASE A,B"/>
    <property type="match status" value="1"/>
</dbReference>
<keyword evidence="6" id="KW-0482">Metalloprotease</keyword>
<comment type="cofactor">
    <cofactor evidence="1">
        <name>Zn(2+)</name>
        <dbReference type="ChEBI" id="CHEBI:29105"/>
    </cofactor>
</comment>
<sequence>MYIDEPKQTYTYEMMTSDIKKLKELYPEVIDYQSLGQTQYGREIWAVKLGHGDATLFINGSHHAREWITTTLSMNMIQQYAKSYYGNENLEGYQVRNLLNDVTIWFVPMVNPDGVTLQQQGIEAFPGEVHNKLIEMNNDNTDFTRWKANASGVDLNRNYDVQWETIPENDADQSWAFHKGSEPFSTTETQIIRDFTEKINPMMVLAYHTSGQKLYWHYNHESYHFDRDKKIAQTIENYTGYPIDRPKGSPSGGTYTDWFIQEYLRPAFTLELNEYVEDRHVPVENFPSIWKKNKLVPLYAAQESYQIWTNRQQKLALDEEVYLTSQTTLFQSPRGQATQLNLTPQPVKATAVKGDWFQIKTFAGDMWIRDDFTQLTPKEKVDESIQLAHKTRLYEHPSYHSKIVSSLASQTVRAKAKWGDWYLIKTWIGDYWVKPQ</sequence>
<evidence type="ECO:0000256" key="4">
    <source>
        <dbReference type="ARBA" id="ARBA00022801"/>
    </source>
</evidence>
<dbReference type="InterPro" id="IPR000834">
    <property type="entry name" value="Peptidase_M14"/>
</dbReference>
<dbReference type="CDD" id="cd06229">
    <property type="entry name" value="M14_Endopeptidase_I"/>
    <property type="match status" value="1"/>
</dbReference>
<keyword evidence="3" id="KW-0645">Protease</keyword>
<organism evidence="9 10">
    <name type="scientific">Tenuibacillus multivorans</name>
    <dbReference type="NCBI Taxonomy" id="237069"/>
    <lineage>
        <taxon>Bacteria</taxon>
        <taxon>Bacillati</taxon>
        <taxon>Bacillota</taxon>
        <taxon>Bacilli</taxon>
        <taxon>Bacillales</taxon>
        <taxon>Bacillaceae</taxon>
        <taxon>Tenuibacillus</taxon>
    </lineage>
</organism>
<evidence type="ECO:0000256" key="1">
    <source>
        <dbReference type="ARBA" id="ARBA00001947"/>
    </source>
</evidence>
<feature type="domain" description="Peptidase M14" evidence="8">
    <location>
        <begin position="8"/>
        <end position="304"/>
    </location>
</feature>
<keyword evidence="10" id="KW-1185">Reference proteome</keyword>
<proteinExistence type="inferred from homology"/>
<dbReference type="PRINTS" id="PR00765">
    <property type="entry name" value="CRBOXYPTASEA"/>
</dbReference>
<gene>
    <name evidence="9" type="ORF">SAMN05216498_2388</name>
</gene>
<dbReference type="PROSITE" id="PS52035">
    <property type="entry name" value="PEPTIDASE_M14"/>
    <property type="match status" value="1"/>
</dbReference>
<dbReference type="Proteomes" id="UP000199334">
    <property type="component" value="Unassembled WGS sequence"/>
</dbReference>
<keyword evidence="5" id="KW-0862">Zinc</keyword>
<dbReference type="SMART" id="SM00631">
    <property type="entry name" value="Zn_pept"/>
    <property type="match status" value="1"/>
</dbReference>
<evidence type="ECO:0000256" key="5">
    <source>
        <dbReference type="ARBA" id="ARBA00022833"/>
    </source>
</evidence>
<evidence type="ECO:0000259" key="8">
    <source>
        <dbReference type="PROSITE" id="PS52035"/>
    </source>
</evidence>
<dbReference type="Pfam" id="PF00246">
    <property type="entry name" value="Peptidase_M14"/>
    <property type="match status" value="1"/>
</dbReference>
<evidence type="ECO:0000256" key="2">
    <source>
        <dbReference type="ARBA" id="ARBA00005988"/>
    </source>
</evidence>
<keyword evidence="4" id="KW-0378">Hydrolase</keyword>
<dbReference type="GO" id="GO:0006508">
    <property type="term" value="P:proteolysis"/>
    <property type="evidence" value="ECO:0007669"/>
    <property type="project" value="UniProtKB-KW"/>
</dbReference>
<dbReference type="Gene3D" id="3.40.630.10">
    <property type="entry name" value="Zn peptidases"/>
    <property type="match status" value="1"/>
</dbReference>
<evidence type="ECO:0000313" key="10">
    <source>
        <dbReference type="Proteomes" id="UP000199334"/>
    </source>
</evidence>
<accession>A0A1H0BU55</accession>
<evidence type="ECO:0000313" key="9">
    <source>
        <dbReference type="EMBL" id="SDN49141.1"/>
    </source>
</evidence>
<name>A0A1H0BU55_9BACI</name>
<comment type="similarity">
    <text evidence="2 7">Belongs to the peptidase M14 family.</text>
</comment>
<evidence type="ECO:0000256" key="3">
    <source>
        <dbReference type="ARBA" id="ARBA00022670"/>
    </source>
</evidence>
<dbReference type="SUPFAM" id="SSF53187">
    <property type="entry name" value="Zn-dependent exopeptidases"/>
    <property type="match status" value="1"/>
</dbReference>
<protein>
    <submittedName>
        <fullName evidence="9">G-D-glutamyl-meso-diaminopimelate peptidase</fullName>
    </submittedName>
</protein>
<dbReference type="EMBL" id="FNIG01000005">
    <property type="protein sequence ID" value="SDN49141.1"/>
    <property type="molecule type" value="Genomic_DNA"/>
</dbReference>
<dbReference type="AlphaFoldDB" id="A0A1H0BU55"/>
<evidence type="ECO:0000256" key="6">
    <source>
        <dbReference type="ARBA" id="ARBA00023049"/>
    </source>
</evidence>
<dbReference type="GO" id="GO:0008270">
    <property type="term" value="F:zinc ion binding"/>
    <property type="evidence" value="ECO:0007669"/>
    <property type="project" value="InterPro"/>
</dbReference>
<dbReference type="GO" id="GO:0004181">
    <property type="term" value="F:metallocarboxypeptidase activity"/>
    <property type="evidence" value="ECO:0007669"/>
    <property type="project" value="InterPro"/>
</dbReference>
<reference evidence="9 10" key="1">
    <citation type="submission" date="2016-10" db="EMBL/GenBank/DDBJ databases">
        <authorList>
            <person name="de Groot N.N."/>
        </authorList>
    </citation>
    <scope>NUCLEOTIDE SEQUENCE [LARGE SCALE GENOMIC DNA]</scope>
    <source>
        <strain evidence="9 10">CGMCC 1.3442</strain>
    </source>
</reference>
<feature type="active site" description="Proton donor/acceptor" evidence="7">
    <location>
        <position position="271"/>
    </location>
</feature>
<dbReference type="InterPro" id="IPR034274">
    <property type="entry name" value="ENP1_M14_CPD"/>
</dbReference>
<dbReference type="PANTHER" id="PTHR11705:SF143">
    <property type="entry name" value="SLL0236 PROTEIN"/>
    <property type="match status" value="1"/>
</dbReference>